<protein>
    <recommendedName>
        <fullName evidence="2">Retrovirus-related Pol polyprotein from transposon TNT 1-94-like beta-barrel domain-containing protein</fullName>
    </recommendedName>
</protein>
<gene>
    <name evidence="4" type="primary">LOC110776736</name>
</gene>
<accession>A0A9R0HTY8</accession>
<feature type="domain" description="Retrovirus-related Pol polyprotein from transposon TNT 1-94-like beta-barrel" evidence="2">
    <location>
        <begin position="161"/>
        <end position="221"/>
    </location>
</feature>
<evidence type="ECO:0000313" key="4">
    <source>
        <dbReference type="RefSeq" id="XP_021836982.1"/>
    </source>
</evidence>
<dbReference type="RefSeq" id="XP_021836982.1">
    <property type="nucleotide sequence ID" value="XM_021981290.1"/>
</dbReference>
<dbReference type="PANTHER" id="PTHR35317:SF35">
    <property type="entry name" value="DUF4219 DOMAIN-CONTAINING PROTEIN"/>
    <property type="match status" value="1"/>
</dbReference>
<sequence length="221" mass="24639">MTKFDKLQMKETETIDGFAGKISEIASKSSSLGKTMDEPKLVKKFLQSLPPDKYIHIVASLEQVLDLNTTAFEDIVGRLKTYEERILGSKSQSKTDEQETVLFSNSDENKGRGQKKNNDELNKSETGTADAALYMHEVVFLNEGKVMPKKYETTKKEEGVWYLDNGASNHMTGENSYFSGLNMNIKGKVKFGDGSHVGINSKGSILFEAKTGEQKLLTDVY</sequence>
<dbReference type="KEGG" id="soe:110776736"/>
<evidence type="ECO:0000313" key="3">
    <source>
        <dbReference type="Proteomes" id="UP000813463"/>
    </source>
</evidence>
<keyword evidence="3" id="KW-1185">Reference proteome</keyword>
<reference evidence="4" key="2">
    <citation type="submission" date="2025-08" db="UniProtKB">
        <authorList>
            <consortium name="RefSeq"/>
        </authorList>
    </citation>
    <scope>IDENTIFICATION</scope>
    <source>
        <tissue evidence="4">Leaf</tissue>
    </source>
</reference>
<dbReference type="PANTHER" id="PTHR35317">
    <property type="entry name" value="OS04G0629600 PROTEIN"/>
    <property type="match status" value="1"/>
</dbReference>
<evidence type="ECO:0000259" key="2">
    <source>
        <dbReference type="Pfam" id="PF22936"/>
    </source>
</evidence>
<proteinExistence type="predicted"/>
<dbReference type="AlphaFoldDB" id="A0A9R0HTY8"/>
<organism evidence="3 4">
    <name type="scientific">Spinacia oleracea</name>
    <name type="common">Spinach</name>
    <dbReference type="NCBI Taxonomy" id="3562"/>
    <lineage>
        <taxon>Eukaryota</taxon>
        <taxon>Viridiplantae</taxon>
        <taxon>Streptophyta</taxon>
        <taxon>Embryophyta</taxon>
        <taxon>Tracheophyta</taxon>
        <taxon>Spermatophyta</taxon>
        <taxon>Magnoliopsida</taxon>
        <taxon>eudicotyledons</taxon>
        <taxon>Gunneridae</taxon>
        <taxon>Pentapetalae</taxon>
        <taxon>Caryophyllales</taxon>
        <taxon>Chenopodiaceae</taxon>
        <taxon>Chenopodioideae</taxon>
        <taxon>Anserineae</taxon>
        <taxon>Spinacia</taxon>
    </lineage>
</organism>
<evidence type="ECO:0000256" key="1">
    <source>
        <dbReference type="SAM" id="MobiDB-lite"/>
    </source>
</evidence>
<feature type="compositionally biased region" description="Basic and acidic residues" evidence="1">
    <location>
        <begin position="107"/>
        <end position="123"/>
    </location>
</feature>
<dbReference type="Proteomes" id="UP000813463">
    <property type="component" value="Chromosome 4"/>
</dbReference>
<reference evidence="3" key="1">
    <citation type="journal article" date="2021" name="Nat. Commun.">
        <title>Genomic analyses provide insights into spinach domestication and the genetic basis of agronomic traits.</title>
        <authorList>
            <person name="Cai X."/>
            <person name="Sun X."/>
            <person name="Xu C."/>
            <person name="Sun H."/>
            <person name="Wang X."/>
            <person name="Ge C."/>
            <person name="Zhang Z."/>
            <person name="Wang Q."/>
            <person name="Fei Z."/>
            <person name="Jiao C."/>
            <person name="Wang Q."/>
        </authorList>
    </citation>
    <scope>NUCLEOTIDE SEQUENCE [LARGE SCALE GENOMIC DNA]</scope>
    <source>
        <strain evidence="3">cv. Varoflay</strain>
    </source>
</reference>
<dbReference type="GeneID" id="110776736"/>
<dbReference type="InterPro" id="IPR054722">
    <property type="entry name" value="PolX-like_BBD"/>
</dbReference>
<name>A0A9R0HTY8_SPIOL</name>
<feature type="region of interest" description="Disordered" evidence="1">
    <location>
        <begin position="88"/>
        <end position="123"/>
    </location>
</feature>
<dbReference type="Pfam" id="PF22936">
    <property type="entry name" value="Pol_BBD"/>
    <property type="match status" value="1"/>
</dbReference>
<dbReference type="OrthoDB" id="1107393at2759"/>
<feature type="compositionally biased region" description="Basic and acidic residues" evidence="1">
    <location>
        <begin position="88"/>
        <end position="97"/>
    </location>
</feature>